<dbReference type="Proteomes" id="UP000637720">
    <property type="component" value="Unassembled WGS sequence"/>
</dbReference>
<dbReference type="RefSeq" id="WP_188816591.1">
    <property type="nucleotide sequence ID" value="NZ_BMOF01000002.1"/>
</dbReference>
<reference evidence="3" key="1">
    <citation type="journal article" date="2014" name="Int. J. Syst. Evol. Microbiol.">
        <title>Complete genome sequence of Corynebacterium casei LMG S-19264T (=DSM 44701T), isolated from a smear-ripened cheese.</title>
        <authorList>
            <consortium name="US DOE Joint Genome Institute (JGI-PGF)"/>
            <person name="Walter F."/>
            <person name="Albersmeier A."/>
            <person name="Kalinowski J."/>
            <person name="Ruckert C."/>
        </authorList>
    </citation>
    <scope>NUCLEOTIDE SEQUENCE</scope>
    <source>
        <strain evidence="3">JCM 14719</strain>
    </source>
</reference>
<reference evidence="3" key="2">
    <citation type="submission" date="2020-09" db="EMBL/GenBank/DDBJ databases">
        <authorList>
            <person name="Sun Q."/>
            <person name="Ohkuma M."/>
        </authorList>
    </citation>
    <scope>NUCLEOTIDE SEQUENCE</scope>
    <source>
        <strain evidence="3">JCM 14719</strain>
    </source>
</reference>
<proteinExistence type="predicted"/>
<dbReference type="GO" id="GO:0035243">
    <property type="term" value="F:protein-arginine omega-N symmetric methyltransferase activity"/>
    <property type="evidence" value="ECO:0007669"/>
    <property type="project" value="TreeGrafter"/>
</dbReference>
<evidence type="ECO:0000256" key="1">
    <source>
        <dbReference type="ARBA" id="ARBA00022603"/>
    </source>
</evidence>
<dbReference type="PANTHER" id="PTHR12049:SF7">
    <property type="entry name" value="PROTEIN ARGININE METHYLTRANSFERASE NDUFAF7, MITOCHONDRIAL"/>
    <property type="match status" value="1"/>
</dbReference>
<dbReference type="SUPFAM" id="SSF53335">
    <property type="entry name" value="S-adenosyl-L-methionine-dependent methyltransferases"/>
    <property type="match status" value="1"/>
</dbReference>
<dbReference type="GO" id="GO:0032259">
    <property type="term" value="P:methylation"/>
    <property type="evidence" value="ECO:0007669"/>
    <property type="project" value="UniProtKB-KW"/>
</dbReference>
<accession>A0A8J3B370</accession>
<comment type="caution">
    <text evidence="3">The sequence shown here is derived from an EMBL/GenBank/DDBJ whole genome shotgun (WGS) entry which is preliminary data.</text>
</comment>
<evidence type="ECO:0000313" key="4">
    <source>
        <dbReference type="Proteomes" id="UP000637720"/>
    </source>
</evidence>
<dbReference type="PANTHER" id="PTHR12049">
    <property type="entry name" value="PROTEIN ARGININE METHYLTRANSFERASE NDUFAF7, MITOCHONDRIAL"/>
    <property type="match status" value="1"/>
</dbReference>
<organism evidence="3 4">
    <name type="scientific">Calditerricola satsumensis</name>
    <dbReference type="NCBI Taxonomy" id="373054"/>
    <lineage>
        <taxon>Bacteria</taxon>
        <taxon>Bacillati</taxon>
        <taxon>Bacillota</taxon>
        <taxon>Bacilli</taxon>
        <taxon>Bacillales</taxon>
        <taxon>Bacillaceae</taxon>
        <taxon>Calditerricola</taxon>
    </lineage>
</organism>
<dbReference type="InterPro" id="IPR038375">
    <property type="entry name" value="NDUFAF7_sf"/>
</dbReference>
<dbReference type="AlphaFoldDB" id="A0A8J3B370"/>
<sequence length="384" mass="41728">MKDVELATRLAARIREGGPLSFAAFMEACLYDAQDGYYMRAGEKIGRTGDFYTAPAAHPVFGKALAHALRAMRDALGGAPLIEIGAGTGALAKSVLDALQAEHPEAYADALYGIVERSPALRRAQAEALASHRGRVRWGDAVADLVGREGKAVLVANEVLDALPVRVLRQVGGTVEELHVGWDGARFVEVWRPCTEAEALAHWERIRARLRAAGRDVAEGQRVEVHASARAALRAWGEGVTRGYWLLMDYGGTTTERITPERMRGTLRAYCRHAVTEEVLARPGEQDLTADVDFSDIMEWGAEAGWRPVWYGTQGAFLLACGILKHLEDPGTDPFSPAARQNRAIRHLVLGGGMGERFRVLLLAKGDAPDDLPFLSGMKKRGVG</sequence>
<name>A0A8J3B370_9BACI</name>
<keyword evidence="4" id="KW-1185">Reference proteome</keyword>
<dbReference type="EMBL" id="BMOF01000002">
    <property type="protein sequence ID" value="GGJ92487.1"/>
    <property type="molecule type" value="Genomic_DNA"/>
</dbReference>
<keyword evidence="1 3" id="KW-0489">Methyltransferase</keyword>
<dbReference type="Pfam" id="PF02636">
    <property type="entry name" value="Methyltransf_28"/>
    <property type="match status" value="1"/>
</dbReference>
<gene>
    <name evidence="3" type="ORF">GCM10007043_02680</name>
</gene>
<evidence type="ECO:0000256" key="2">
    <source>
        <dbReference type="ARBA" id="ARBA00022679"/>
    </source>
</evidence>
<dbReference type="InterPro" id="IPR029063">
    <property type="entry name" value="SAM-dependent_MTases_sf"/>
</dbReference>
<dbReference type="InterPro" id="IPR003788">
    <property type="entry name" value="NDUFAF7"/>
</dbReference>
<protein>
    <submittedName>
        <fullName evidence="3">SAM-dependent methyltransferase</fullName>
    </submittedName>
</protein>
<dbReference type="Gene3D" id="3.40.50.12710">
    <property type="match status" value="1"/>
</dbReference>
<keyword evidence="2" id="KW-0808">Transferase</keyword>
<evidence type="ECO:0000313" key="3">
    <source>
        <dbReference type="EMBL" id="GGJ92487.1"/>
    </source>
</evidence>